<dbReference type="EMBL" id="MLJW01007552">
    <property type="protein sequence ID" value="OIQ65159.1"/>
    <property type="molecule type" value="Genomic_DNA"/>
</dbReference>
<protein>
    <submittedName>
        <fullName evidence="1">Uncharacterized protein</fullName>
    </submittedName>
</protein>
<accession>A0A1J5PBI6</accession>
<name>A0A1J5PBI6_9ZZZZ</name>
<gene>
    <name evidence="1" type="ORF">GALL_532860</name>
</gene>
<proteinExistence type="predicted"/>
<organism evidence="1">
    <name type="scientific">mine drainage metagenome</name>
    <dbReference type="NCBI Taxonomy" id="410659"/>
    <lineage>
        <taxon>unclassified sequences</taxon>
        <taxon>metagenomes</taxon>
        <taxon>ecological metagenomes</taxon>
    </lineage>
</organism>
<reference evidence="1" key="1">
    <citation type="submission" date="2016-10" db="EMBL/GenBank/DDBJ databases">
        <title>Sequence of Gallionella enrichment culture.</title>
        <authorList>
            <person name="Poehlein A."/>
            <person name="Muehling M."/>
            <person name="Daniel R."/>
        </authorList>
    </citation>
    <scope>NUCLEOTIDE SEQUENCE</scope>
</reference>
<evidence type="ECO:0000313" key="1">
    <source>
        <dbReference type="EMBL" id="OIQ65159.1"/>
    </source>
</evidence>
<comment type="caution">
    <text evidence="1">The sequence shown here is derived from an EMBL/GenBank/DDBJ whole genome shotgun (WGS) entry which is preliminary data.</text>
</comment>
<sequence>MDRLAHRVVATEAETHVTDTTADLGTGQVGLDPARGVDEIDRVVVVLLNAGGNGKDVGVKNDVFGRKTDLIDQDAVSPLANLDLALVGVGLALLVKRHHHSGSTIAAQQFGVVLEGIDTFLHADRVDHGFALHAAQAGLDDAPFA</sequence>
<dbReference type="AlphaFoldDB" id="A0A1J5PBI6"/>